<evidence type="ECO:0000313" key="3">
    <source>
        <dbReference type="EMBL" id="KAG5172049.1"/>
    </source>
</evidence>
<name>A0A8H7Y6Y1_PSICU</name>
<feature type="domain" description="CxC2-like cysteine cluster KDZ transposase-associated" evidence="2">
    <location>
        <begin position="343"/>
        <end position="423"/>
    </location>
</feature>
<dbReference type="EMBL" id="JAFIQS010000003">
    <property type="protein sequence ID" value="KAG5172049.1"/>
    <property type="molecule type" value="Genomic_DNA"/>
</dbReference>
<sequence>MARKSRKKGTGIVEGNIDAARYVTVHKHRKLDEYGHTIGVERRLEALPEEPELQIQTYEDLRHRGQSVEQHQIDEWGHNDNPGDTAFTHDDLVTTTGKKRQRDYILQFVNRVDEFLGVLLTREARPSDETTCNHCKTGSIAIWRCDDCSLGHTMCRKCMRITHSDDPFHKIRRWNGKHFASAELWQVGVHIFVPHYSGTRICEILNLQKVQLEREETVKDNAEQQELRRHVANTTRPNNGEIDEHGDVDGGEVDGNGEVQGEDFSEPDQPRINAQQSVESDAIADQRFFAYLDNIRSNSDIEPPEEPDDDAEVGDAEGEGDVEILPGTTGMSDQDDSSFYALQNSTRVVHSNGIHNLPLVTCSCRGMEQIPADLIACRLLPTSFVRIRTVFTAQVLDKFRLCNLELQSSAYQFYQLVRRLTKPMDPSSVVNLYNEFRRMTRLWRWMKKLKWAGFAGHNGKAVKDVCKGELANFCPACPQPGINLPDGWENDPNKFVYRRVLVADGNFKADHVQPKKQSNDIWLSEGGGMIPKREEYHSFLKTAIEKLTGAPCENTFRAITGAMLASKSCDVTGVVGVACARHGCYAPNALVDLFKGEQQKNVDFALLTALKSTGVDPRQGAMIIYDVICQFIIHLKTRIGHLLPEGLDIDRAIGLFHVHAHKDDCLFRYSPAFIPGAARVIGEILESLWGKMNHVSPASRTATLAHRAEMLDDHASDSNHSKALALPKDLCRRYVEAVETRDCAEKYFAEVSRVAPQDVVELWTRQIVDAEARRLISPKVMDIYAAKGRGQEVTDTTETTETTSNDPIEAYIQFALMVEEKQIEIRLCVRQLTKSPRHADPQKLQSLREKLQPLISELERLQECAGVLEHSQTQPDTSVEMLDWADEITDDDVVIPPPQPTQPLQPIEEHKIFLPSHYNVDQRWAPVELKARISQANSHLNQIRNLIAEKSFQYSDVIRNAPRKGVRTRSRARIDEMNHRLTFYSQLYTECRTRLINLGADSSILAKFQKLSKDDVKTSTAILDPNKPGSTRIRLSWIWHNSSNQRLGPNIIAENGEIRPADPEGSHINVEETDPETLTEFKRVHWLRARAQFHRWREEAIMLDYEMQWTVRYFSKKEEWWKNSAVVALADDPAGDNIVNAGRAAYADRQSSIWGEMARRADYLFHMTNPSYKKI</sequence>
<evidence type="ECO:0000256" key="1">
    <source>
        <dbReference type="SAM" id="MobiDB-lite"/>
    </source>
</evidence>
<proteinExistence type="predicted"/>
<dbReference type="AlphaFoldDB" id="A0A8H7Y6Y1"/>
<protein>
    <recommendedName>
        <fullName evidence="2">CxC2-like cysteine cluster KDZ transposase-associated domain-containing protein</fullName>
    </recommendedName>
</protein>
<dbReference type="PANTHER" id="PTHR33096">
    <property type="entry name" value="CXC2 DOMAIN-CONTAINING PROTEIN"/>
    <property type="match status" value="1"/>
</dbReference>
<reference evidence="3" key="1">
    <citation type="submission" date="2021-02" db="EMBL/GenBank/DDBJ databases">
        <title>Psilocybe cubensis genome.</title>
        <authorList>
            <person name="Mckernan K.J."/>
            <person name="Crawford S."/>
            <person name="Trippe A."/>
            <person name="Kane L.T."/>
            <person name="Mclaughlin S."/>
        </authorList>
    </citation>
    <scope>NUCLEOTIDE SEQUENCE [LARGE SCALE GENOMIC DNA]</scope>
    <source>
        <strain evidence="3">MGC-MH-2018</strain>
    </source>
</reference>
<feature type="compositionally biased region" description="Acidic residues" evidence="1">
    <location>
        <begin position="302"/>
        <end position="316"/>
    </location>
</feature>
<gene>
    <name evidence="3" type="ORF">JR316_004138</name>
</gene>
<organism evidence="3">
    <name type="scientific">Psilocybe cubensis</name>
    <name type="common">Psychedelic mushroom</name>
    <name type="synonym">Stropharia cubensis</name>
    <dbReference type="NCBI Taxonomy" id="181762"/>
    <lineage>
        <taxon>Eukaryota</taxon>
        <taxon>Fungi</taxon>
        <taxon>Dikarya</taxon>
        <taxon>Basidiomycota</taxon>
        <taxon>Agaricomycotina</taxon>
        <taxon>Agaricomycetes</taxon>
        <taxon>Agaricomycetidae</taxon>
        <taxon>Agaricales</taxon>
        <taxon>Agaricineae</taxon>
        <taxon>Strophariaceae</taxon>
        <taxon>Psilocybe</taxon>
    </lineage>
</organism>
<accession>A0A8H7Y6Y1</accession>
<feature type="region of interest" description="Disordered" evidence="1">
    <location>
        <begin position="233"/>
        <end position="279"/>
    </location>
</feature>
<dbReference type="PANTHER" id="PTHR33096:SF1">
    <property type="entry name" value="CXC1-LIKE CYSTEINE CLUSTER ASSOCIATED WITH KDZ TRANSPOSASES DOMAIN-CONTAINING PROTEIN"/>
    <property type="match status" value="1"/>
</dbReference>
<dbReference type="InterPro" id="IPR040521">
    <property type="entry name" value="KDZ"/>
</dbReference>
<dbReference type="OrthoDB" id="3214502at2759"/>
<feature type="region of interest" description="Disordered" evidence="1">
    <location>
        <begin position="296"/>
        <end position="316"/>
    </location>
</feature>
<dbReference type="Pfam" id="PF18758">
    <property type="entry name" value="KDZ"/>
    <property type="match status" value="1"/>
</dbReference>
<evidence type="ECO:0000259" key="2">
    <source>
        <dbReference type="Pfam" id="PF18803"/>
    </source>
</evidence>
<dbReference type="Pfam" id="PF18803">
    <property type="entry name" value="CxC2"/>
    <property type="match status" value="1"/>
</dbReference>
<dbReference type="InterPro" id="IPR041457">
    <property type="entry name" value="CxC2_KDZ-assoc"/>
</dbReference>
<comment type="caution">
    <text evidence="3">The sequence shown here is derived from an EMBL/GenBank/DDBJ whole genome shotgun (WGS) entry which is preliminary data.</text>
</comment>